<proteinExistence type="predicted"/>
<dbReference type="InterPro" id="IPR002939">
    <property type="entry name" value="DnaJ_C"/>
</dbReference>
<dbReference type="EMBL" id="VSSQ01000081">
    <property type="protein sequence ID" value="MPL74630.1"/>
    <property type="molecule type" value="Genomic_DNA"/>
</dbReference>
<reference evidence="2" key="1">
    <citation type="submission" date="2019-08" db="EMBL/GenBank/DDBJ databases">
        <authorList>
            <person name="Kucharzyk K."/>
            <person name="Murdoch R.W."/>
            <person name="Higgins S."/>
            <person name="Loffler F."/>
        </authorList>
    </citation>
    <scope>NUCLEOTIDE SEQUENCE</scope>
</reference>
<dbReference type="Gene3D" id="1.10.287.110">
    <property type="entry name" value="DnaJ domain"/>
    <property type="match status" value="1"/>
</dbReference>
<evidence type="ECO:0000313" key="2">
    <source>
        <dbReference type="EMBL" id="MPL74630.1"/>
    </source>
</evidence>
<dbReference type="InterPro" id="IPR001623">
    <property type="entry name" value="DnaJ_domain"/>
</dbReference>
<dbReference type="CDD" id="cd06257">
    <property type="entry name" value="DnaJ"/>
    <property type="match status" value="1"/>
</dbReference>
<dbReference type="SUPFAM" id="SSF49493">
    <property type="entry name" value="HSP40/DnaJ peptide-binding domain"/>
    <property type="match status" value="2"/>
</dbReference>
<dbReference type="Gene3D" id="2.60.260.20">
    <property type="entry name" value="Urease metallochaperone UreE, N-terminal domain"/>
    <property type="match status" value="2"/>
</dbReference>
<comment type="caution">
    <text evidence="2">The sequence shown here is derived from an EMBL/GenBank/DDBJ whole genome shotgun (WGS) entry which is preliminary data.</text>
</comment>
<dbReference type="InterPro" id="IPR008971">
    <property type="entry name" value="HSP40/DnaJ_pept-bd"/>
</dbReference>
<dbReference type="GO" id="GO:0051082">
    <property type="term" value="F:unfolded protein binding"/>
    <property type="evidence" value="ECO:0007669"/>
    <property type="project" value="InterPro"/>
</dbReference>
<accession>A0A644U6Q7</accession>
<dbReference type="InterPro" id="IPR036869">
    <property type="entry name" value="J_dom_sf"/>
</dbReference>
<protein>
    <submittedName>
        <fullName evidence="2">Chaperone protein DnaJ</fullName>
    </submittedName>
</protein>
<dbReference type="Pfam" id="PF00226">
    <property type="entry name" value="DnaJ"/>
    <property type="match status" value="1"/>
</dbReference>
<dbReference type="Pfam" id="PF01556">
    <property type="entry name" value="DnaJ_C"/>
    <property type="match status" value="1"/>
</dbReference>
<sequence length="250" mass="27218">MGDSHYDTLGVAENAAPEMIKKAYVSLVKEFHPDHAGSNEDKQQEYNERLLKIMAAYEVLSNPESKAAYDQERAGIPAAPLSRGKKMSGMPTKSGDIETEYPVSMTIAAYGKGKIPMKVAGEKVVIKVYPGVRRYRIENKGVPVEGKPRGDLYVTLKVIPEENWEIDDATNDLICHLQIPPKIAEQGGTVPLTLLFKKTIKITVPAGVKTGDSFVPPEGKGLGVQSPKKKGNIIIKVDVAKKKGLFGLFG</sequence>
<feature type="domain" description="J" evidence="1">
    <location>
        <begin position="4"/>
        <end position="73"/>
    </location>
</feature>
<name>A0A644U6Q7_9ZZZZ</name>
<dbReference type="PRINTS" id="PR00625">
    <property type="entry name" value="JDOMAIN"/>
</dbReference>
<dbReference type="PANTHER" id="PTHR43096:SF58">
    <property type="entry name" value="CHAPERONE DNAJ-DOMAIN SUPERFAMILY PROTEIN"/>
    <property type="match status" value="1"/>
</dbReference>
<organism evidence="2">
    <name type="scientific">bioreactor metagenome</name>
    <dbReference type="NCBI Taxonomy" id="1076179"/>
    <lineage>
        <taxon>unclassified sequences</taxon>
        <taxon>metagenomes</taxon>
        <taxon>ecological metagenomes</taxon>
    </lineage>
</organism>
<dbReference type="GO" id="GO:0042026">
    <property type="term" value="P:protein refolding"/>
    <property type="evidence" value="ECO:0007669"/>
    <property type="project" value="TreeGrafter"/>
</dbReference>
<dbReference type="PANTHER" id="PTHR43096">
    <property type="entry name" value="DNAJ HOMOLOG 1, MITOCHONDRIAL-RELATED"/>
    <property type="match status" value="1"/>
</dbReference>
<dbReference type="SUPFAM" id="SSF46565">
    <property type="entry name" value="Chaperone J-domain"/>
    <property type="match status" value="1"/>
</dbReference>
<dbReference type="AlphaFoldDB" id="A0A644U6Q7"/>
<dbReference type="SMART" id="SM00271">
    <property type="entry name" value="DnaJ"/>
    <property type="match status" value="1"/>
</dbReference>
<dbReference type="GO" id="GO:0005737">
    <property type="term" value="C:cytoplasm"/>
    <property type="evidence" value="ECO:0007669"/>
    <property type="project" value="TreeGrafter"/>
</dbReference>
<dbReference type="PROSITE" id="PS50076">
    <property type="entry name" value="DNAJ_2"/>
    <property type="match status" value="1"/>
</dbReference>
<gene>
    <name evidence="2" type="primary">dnaJ_16</name>
    <name evidence="2" type="ORF">SDC9_20447</name>
</gene>
<evidence type="ECO:0000259" key="1">
    <source>
        <dbReference type="PROSITE" id="PS50076"/>
    </source>
</evidence>